<dbReference type="InterPro" id="IPR052182">
    <property type="entry name" value="Glycogen/Maltodextrin_Phosph"/>
</dbReference>
<name>A0ABZ1BU27_9FIRM</name>
<evidence type="ECO:0000313" key="6">
    <source>
        <dbReference type="Proteomes" id="UP001332192"/>
    </source>
</evidence>
<keyword evidence="6" id="KW-1185">Reference proteome</keyword>
<sequence>MRPIRTFSVAPSLPAPIERLQELAYNLFWSWDQDARQLFVRLDRRLWEISGHNPVRMLTLLPRRRLEEAAEDEAFMAQYQQVCAAFDAYLGEAGHWFARAHPEYPPDRPLVAYFSAEFGLTESMPMYSGGLGNLAGDHLKSASDLGVPIVGVGLLYHQGYFRQSLSADGWQQESYPNYDIYTMPLQMIRKPDGRPLSVELALPGRTLTAYVWRVRVGRITLYLLDANAEANRPDDRILTDRLYGGDLEMRIRQEILLGIGGARALEAMGIRPAVYHMNEGHSAFLSLERIRRTMDEQDASFAEALEATAASQVFTTHTPVPAGHDYFPPDMMERYFGDFYRSIKLDRSQFLALGRQNPSDEREAFCMTILALRTAAYSNGVSRLHGAVARRMWQGIWPHVPEEELPIESITNGVHLASWVSDDMAALYDRYLGPRWRAEPDDPTVWRQALDIPPEELWRTHERRRERLIAFARRRLRGQMEARGAPLSDLAEAEQALDPRILTIGFARRFATYKRATLLLQAPERLLRLLTSEEHPVQILVAGKAHPRDDAGKEMIRQIVKFAQDPAVRRRLVFLEDYDIATGRYLVQGVDVWLNTPRRPEEASGTSGMKAAVNGAINVSILDGWWNEAYAPEVGWAIGAGGETPEGDAPDRGAREAATVDRLDAQALFDILEREVAPLFYDRGSDGLPREWIARMQHSIAAIPANYNTHRMVKEYTERFYVPAAVRSTALRQDGLRRARELAAWKAKAARAWPSVQVEEVTSTASDHMPAGQSMTIQAVVQLEGLQPEDVVAEVYLGRVDPRGELRDCVVVPMRRVGPTPDGRFVFEATNVTPHGSGQFGYQVRVRAYHPDLANPFETGLMRWAAS</sequence>
<dbReference type="PIRSF" id="PIRSF000460">
    <property type="entry name" value="Pprylas_GlgP"/>
    <property type="match status" value="1"/>
</dbReference>
<dbReference type="InterPro" id="IPR000811">
    <property type="entry name" value="Glyco_trans_35"/>
</dbReference>
<keyword evidence="3" id="KW-0021">Allosteric enzyme</keyword>
<dbReference type="PANTHER" id="PTHR42655">
    <property type="entry name" value="GLYCOGEN PHOSPHORYLASE"/>
    <property type="match status" value="1"/>
</dbReference>
<dbReference type="Pfam" id="PF00343">
    <property type="entry name" value="Phosphorylase"/>
    <property type="match status" value="2"/>
</dbReference>
<dbReference type="EMBL" id="CP141615">
    <property type="protein sequence ID" value="WRP16098.1"/>
    <property type="molecule type" value="Genomic_DNA"/>
</dbReference>
<proteinExistence type="inferred from homology"/>
<feature type="domain" description="DUF3417" evidence="4">
    <location>
        <begin position="13"/>
        <end position="124"/>
    </location>
</feature>
<reference evidence="5 6" key="1">
    <citation type="journal article" date="2024" name="Front. Microbiol.">
        <title>Novel thermophilic genera Geochorda gen. nov. and Carboxydochorda gen. nov. from the deep terrestrial subsurface reveal the ecophysiological diversity in the class Limnochordia.</title>
        <authorList>
            <person name="Karnachuk O.V."/>
            <person name="Lukina A.P."/>
            <person name="Avakyan M.R."/>
            <person name="Kadnikov V.V."/>
            <person name="Begmatov S."/>
            <person name="Beletsky A.V."/>
            <person name="Vlasova K.G."/>
            <person name="Novikov A.A."/>
            <person name="Shcherbakova V.A."/>
            <person name="Mardanov A.V."/>
            <person name="Ravin N.V."/>
        </authorList>
    </citation>
    <scope>NUCLEOTIDE SEQUENCE [LARGE SCALE GENOMIC DNA]</scope>
    <source>
        <strain evidence="5 6">L945</strain>
    </source>
</reference>
<dbReference type="InterPro" id="IPR024517">
    <property type="entry name" value="Glycogen_phosphorylase_DUF3417"/>
</dbReference>
<dbReference type="InterPro" id="IPR011834">
    <property type="entry name" value="Agluc_phsphrylas"/>
</dbReference>
<evidence type="ECO:0000256" key="1">
    <source>
        <dbReference type="ARBA" id="ARBA00001275"/>
    </source>
</evidence>
<dbReference type="PANTHER" id="PTHR42655:SF1">
    <property type="entry name" value="GLYCOGEN PHOSPHORYLASE"/>
    <property type="match status" value="1"/>
</dbReference>
<gene>
    <name evidence="5" type="primary">glgP</name>
    <name evidence="5" type="ORF">U7230_08250</name>
</gene>
<accession>A0ABZ1BU27</accession>
<evidence type="ECO:0000259" key="4">
    <source>
        <dbReference type="Pfam" id="PF11897"/>
    </source>
</evidence>
<evidence type="ECO:0000256" key="2">
    <source>
        <dbReference type="ARBA" id="ARBA00006047"/>
    </source>
</evidence>
<comment type="similarity">
    <text evidence="2">Belongs to the glycogen phosphorylase family.</text>
</comment>
<organism evidence="5 6">
    <name type="scientific">Carboxydichorda subterranea</name>
    <dbReference type="NCBI Taxonomy" id="3109565"/>
    <lineage>
        <taxon>Bacteria</taxon>
        <taxon>Bacillati</taxon>
        <taxon>Bacillota</taxon>
        <taxon>Limnochordia</taxon>
        <taxon>Limnochordales</taxon>
        <taxon>Geochordaceae</taxon>
        <taxon>Carboxydichorda</taxon>
    </lineage>
</organism>
<comment type="catalytic activity">
    <reaction evidence="1">
        <text>[(1-&gt;4)-alpha-D-glucosyl](n) + phosphate = [(1-&gt;4)-alpha-D-glucosyl](n-1) + alpha-D-glucose 1-phosphate</text>
        <dbReference type="Rhea" id="RHEA:41732"/>
        <dbReference type="Rhea" id="RHEA-COMP:9584"/>
        <dbReference type="Rhea" id="RHEA-COMP:9586"/>
        <dbReference type="ChEBI" id="CHEBI:15444"/>
        <dbReference type="ChEBI" id="CHEBI:43474"/>
        <dbReference type="ChEBI" id="CHEBI:58601"/>
        <dbReference type="EC" id="2.4.1.1"/>
    </reaction>
</comment>
<dbReference type="Gene3D" id="3.40.50.2000">
    <property type="entry name" value="Glycogen Phosphorylase B"/>
    <property type="match status" value="3"/>
</dbReference>
<evidence type="ECO:0000313" key="5">
    <source>
        <dbReference type="EMBL" id="WRP16098.1"/>
    </source>
</evidence>
<dbReference type="SUPFAM" id="SSF53756">
    <property type="entry name" value="UDP-Glycosyltransferase/glycogen phosphorylase"/>
    <property type="match status" value="1"/>
</dbReference>
<dbReference type="RefSeq" id="WP_324715371.1">
    <property type="nucleotide sequence ID" value="NZ_CP141615.1"/>
</dbReference>
<dbReference type="Proteomes" id="UP001332192">
    <property type="component" value="Chromosome"/>
</dbReference>
<dbReference type="NCBIfam" id="TIGR02094">
    <property type="entry name" value="more_P_ylases"/>
    <property type="match status" value="1"/>
</dbReference>
<dbReference type="Pfam" id="PF11897">
    <property type="entry name" value="DUF3417"/>
    <property type="match status" value="1"/>
</dbReference>
<evidence type="ECO:0000256" key="3">
    <source>
        <dbReference type="ARBA" id="ARBA00022533"/>
    </source>
</evidence>
<protein>
    <submittedName>
        <fullName evidence="5">Alpha-glucan family phosphorylase</fullName>
    </submittedName>
</protein>